<sequence>MGFFTKDIKSMEDLLLHGLQDIYYAEQQILKALPKMIDKATNRDLAAGLKAHLDETNKQVARLGKVFAKLGKEPCGTQCPAIDGLIEEADATAGEIEDKAVLDAAIVANAQAVEHYEMCRYGTLIAWAEELGHDDIVRFLTTNLNEEKAANTKLNTVALRKGVNAKASNAA</sequence>
<dbReference type="InterPro" id="IPR009078">
    <property type="entry name" value="Ferritin-like_SF"/>
</dbReference>
<dbReference type="CDD" id="cd07909">
    <property type="entry name" value="YciF"/>
    <property type="match status" value="1"/>
</dbReference>
<protein>
    <submittedName>
        <fullName evidence="1">Ferritin-like metal-binding protein YciE</fullName>
    </submittedName>
</protein>
<name>A0A1C3XCH2_9BRAD</name>
<accession>A0A1C3XCH2</accession>
<dbReference type="Proteomes" id="UP000199184">
    <property type="component" value="Unassembled WGS sequence"/>
</dbReference>
<dbReference type="InterPro" id="IPR012347">
    <property type="entry name" value="Ferritin-like"/>
</dbReference>
<dbReference type="AlphaFoldDB" id="A0A1C3XCH2"/>
<dbReference type="Pfam" id="PF05974">
    <property type="entry name" value="DUF892"/>
    <property type="match status" value="1"/>
</dbReference>
<proteinExistence type="predicted"/>
<gene>
    <name evidence="1" type="ORF">GA0061098_101447</name>
</gene>
<dbReference type="PANTHER" id="PTHR30565:SF9">
    <property type="entry name" value="PROTEIN YCIF"/>
    <property type="match status" value="1"/>
</dbReference>
<reference evidence="2" key="1">
    <citation type="submission" date="2016-08" db="EMBL/GenBank/DDBJ databases">
        <authorList>
            <person name="Varghese N."/>
            <person name="Submissions Spin"/>
        </authorList>
    </citation>
    <scope>NUCLEOTIDE SEQUENCE [LARGE SCALE GENOMIC DNA]</scope>
    <source>
        <strain evidence="2">ERR11</strain>
    </source>
</reference>
<dbReference type="EMBL" id="FMAI01000014">
    <property type="protein sequence ID" value="SCB49921.1"/>
    <property type="molecule type" value="Genomic_DNA"/>
</dbReference>
<dbReference type="SUPFAM" id="SSF47240">
    <property type="entry name" value="Ferritin-like"/>
    <property type="match status" value="1"/>
</dbReference>
<evidence type="ECO:0000313" key="1">
    <source>
        <dbReference type="EMBL" id="SCB49921.1"/>
    </source>
</evidence>
<dbReference type="InterPro" id="IPR047114">
    <property type="entry name" value="YciF"/>
</dbReference>
<dbReference type="InterPro" id="IPR010287">
    <property type="entry name" value="DUF892_YciF-like"/>
</dbReference>
<organism evidence="1 2">
    <name type="scientific">Bradyrhizobium shewense</name>
    <dbReference type="NCBI Taxonomy" id="1761772"/>
    <lineage>
        <taxon>Bacteria</taxon>
        <taxon>Pseudomonadati</taxon>
        <taxon>Pseudomonadota</taxon>
        <taxon>Alphaproteobacteria</taxon>
        <taxon>Hyphomicrobiales</taxon>
        <taxon>Nitrobacteraceae</taxon>
        <taxon>Bradyrhizobium</taxon>
    </lineage>
</organism>
<evidence type="ECO:0000313" key="2">
    <source>
        <dbReference type="Proteomes" id="UP000199184"/>
    </source>
</evidence>
<dbReference type="RefSeq" id="WP_091962711.1">
    <property type="nucleotide sequence ID" value="NZ_FMAI01000014.1"/>
</dbReference>
<keyword evidence="2" id="KW-1185">Reference proteome</keyword>
<dbReference type="PANTHER" id="PTHR30565">
    <property type="entry name" value="PROTEIN YCIF"/>
    <property type="match status" value="1"/>
</dbReference>
<dbReference type="Gene3D" id="1.20.1260.10">
    <property type="match status" value="1"/>
</dbReference>